<protein>
    <submittedName>
        <fullName evidence="1">Extracellular solute-binding protein</fullName>
    </submittedName>
</protein>
<name>A0A7W0DUY9_9ACTN</name>
<dbReference type="Pfam" id="PF01547">
    <property type="entry name" value="SBP_bac_1"/>
    <property type="match status" value="1"/>
</dbReference>
<comment type="caution">
    <text evidence="1">The sequence shown here is derived from an EMBL/GenBank/DDBJ whole genome shotgun (WGS) entry which is preliminary data.</text>
</comment>
<dbReference type="EMBL" id="JACEHE010000055">
    <property type="protein sequence ID" value="MBA2951788.1"/>
    <property type="molecule type" value="Genomic_DNA"/>
</dbReference>
<dbReference type="InterPro" id="IPR050490">
    <property type="entry name" value="Bact_solute-bd_prot1"/>
</dbReference>
<dbReference type="PANTHER" id="PTHR43649">
    <property type="entry name" value="ARABINOSE-BINDING PROTEIN-RELATED"/>
    <property type="match status" value="1"/>
</dbReference>
<reference evidence="1 2" key="1">
    <citation type="submission" date="2020-07" db="EMBL/GenBank/DDBJ databases">
        <title>Streptomyces isolated from Indian soil.</title>
        <authorList>
            <person name="Mandal S."/>
            <person name="Maiti P.K."/>
        </authorList>
    </citation>
    <scope>NUCLEOTIDE SEQUENCE [LARGE SCALE GENOMIC DNA]</scope>
    <source>
        <strain evidence="1 2">PSKA28</strain>
    </source>
</reference>
<gene>
    <name evidence="1" type="ORF">H1D24_40060</name>
</gene>
<organism evidence="1 2">
    <name type="scientific">Streptomyces himalayensis subsp. himalayensis</name>
    <dbReference type="NCBI Taxonomy" id="2756131"/>
    <lineage>
        <taxon>Bacteria</taxon>
        <taxon>Bacillati</taxon>
        <taxon>Actinomycetota</taxon>
        <taxon>Actinomycetes</taxon>
        <taxon>Kitasatosporales</taxon>
        <taxon>Streptomycetaceae</taxon>
        <taxon>Streptomyces</taxon>
        <taxon>Streptomyces himalayensis</taxon>
    </lineage>
</organism>
<proteinExistence type="predicted"/>
<sequence>MVNTWEAPPSPREQNLLWQALNKALGIDLKLIIVPGGLHGQKIATTMASGEVPDLMMVRGFYPRVADFAVSESTDLTDHLSGDNILKYPNLANIPAYAWQEMGLMAGRIYGIPLVRPVTGTAILTNRDLFTKASGGAFAGDGWDADTYVDTCVELSDRKHFALGTYGGTAYNLGAHSLWHGAPNGYALEGDKLIKAEATNEYRQALEFTRDMFRRKVFHPDGLTTDITVMKTLFYNGTVRSMPDGFPAYAAAVPAIKGTFEIDLMHAPTGLGKGPGTAVGNTLYGYTLIKKTSKARTELLLRVLDFLAAPFGSEEYQLINFGLEGKHFERDKNGDLKLLDLATRENGNTLPVKYLAAPPTVSYIPGDPGAVRRVHAYQTKDLKIGKKNPMAGFRSTYSDRNSAALNTPLADTAVAVIEGRKPMADWDKAVQRWHRDGGNRILDELLAEYEAVNAG</sequence>
<evidence type="ECO:0000313" key="1">
    <source>
        <dbReference type="EMBL" id="MBA2951788.1"/>
    </source>
</evidence>
<dbReference type="Proteomes" id="UP000545761">
    <property type="component" value="Unassembled WGS sequence"/>
</dbReference>
<dbReference type="Gene3D" id="3.40.190.10">
    <property type="entry name" value="Periplasmic binding protein-like II"/>
    <property type="match status" value="1"/>
</dbReference>
<dbReference type="PANTHER" id="PTHR43649:SF12">
    <property type="entry name" value="DIACETYLCHITOBIOSE BINDING PROTEIN DASA"/>
    <property type="match status" value="1"/>
</dbReference>
<dbReference type="AlphaFoldDB" id="A0A7W0DUY9"/>
<evidence type="ECO:0000313" key="2">
    <source>
        <dbReference type="Proteomes" id="UP000545761"/>
    </source>
</evidence>
<dbReference type="SUPFAM" id="SSF53850">
    <property type="entry name" value="Periplasmic binding protein-like II"/>
    <property type="match status" value="1"/>
</dbReference>
<accession>A0A7W0DUY9</accession>
<dbReference type="InterPro" id="IPR006059">
    <property type="entry name" value="SBP"/>
</dbReference>